<dbReference type="AlphaFoldDB" id="A0A517PBA5"/>
<dbReference type="RefSeq" id="WP_145359541.1">
    <property type="nucleotide sequence ID" value="NZ_CP036265.1"/>
</dbReference>
<dbReference type="OrthoDB" id="67788at2"/>
<organism evidence="1 2">
    <name type="scientific">Alienimonas californiensis</name>
    <dbReference type="NCBI Taxonomy" id="2527989"/>
    <lineage>
        <taxon>Bacteria</taxon>
        <taxon>Pseudomonadati</taxon>
        <taxon>Planctomycetota</taxon>
        <taxon>Planctomycetia</taxon>
        <taxon>Planctomycetales</taxon>
        <taxon>Planctomycetaceae</taxon>
        <taxon>Alienimonas</taxon>
    </lineage>
</organism>
<sequence length="73" mass="8512">MSKPPRWLFDDGLWSLTNDLTVLVANGRFFREAAPDQRALADYAGRQLRMPNVEANRPDPTCLRWHRRKVFLG</sequence>
<accession>A0A517PBA5</accession>
<protein>
    <submittedName>
        <fullName evidence="1">Uncharacterized protein</fullName>
    </submittedName>
</protein>
<dbReference type="EMBL" id="CP036265">
    <property type="protein sequence ID" value="QDT16657.1"/>
    <property type="molecule type" value="Genomic_DNA"/>
</dbReference>
<reference evidence="1 2" key="1">
    <citation type="submission" date="2019-02" db="EMBL/GenBank/DDBJ databases">
        <title>Deep-cultivation of Planctomycetes and their phenomic and genomic characterization uncovers novel biology.</title>
        <authorList>
            <person name="Wiegand S."/>
            <person name="Jogler M."/>
            <person name="Boedeker C."/>
            <person name="Pinto D."/>
            <person name="Vollmers J."/>
            <person name="Rivas-Marin E."/>
            <person name="Kohn T."/>
            <person name="Peeters S.H."/>
            <person name="Heuer A."/>
            <person name="Rast P."/>
            <person name="Oberbeckmann S."/>
            <person name="Bunk B."/>
            <person name="Jeske O."/>
            <person name="Meyerdierks A."/>
            <person name="Storesund J.E."/>
            <person name="Kallscheuer N."/>
            <person name="Luecker S."/>
            <person name="Lage O.M."/>
            <person name="Pohl T."/>
            <person name="Merkel B.J."/>
            <person name="Hornburger P."/>
            <person name="Mueller R.-W."/>
            <person name="Bruemmer F."/>
            <person name="Labrenz M."/>
            <person name="Spormann A.M."/>
            <person name="Op den Camp H."/>
            <person name="Overmann J."/>
            <person name="Amann R."/>
            <person name="Jetten M.S.M."/>
            <person name="Mascher T."/>
            <person name="Medema M.H."/>
            <person name="Devos D.P."/>
            <person name="Kaster A.-K."/>
            <person name="Ovreas L."/>
            <person name="Rohde M."/>
            <person name="Galperin M.Y."/>
            <person name="Jogler C."/>
        </authorList>
    </citation>
    <scope>NUCLEOTIDE SEQUENCE [LARGE SCALE GENOMIC DNA]</scope>
    <source>
        <strain evidence="1 2">CA12</strain>
    </source>
</reference>
<proteinExistence type="predicted"/>
<keyword evidence="2" id="KW-1185">Reference proteome</keyword>
<evidence type="ECO:0000313" key="1">
    <source>
        <dbReference type="EMBL" id="QDT16657.1"/>
    </source>
</evidence>
<evidence type="ECO:0000313" key="2">
    <source>
        <dbReference type="Proteomes" id="UP000318741"/>
    </source>
</evidence>
<gene>
    <name evidence="1" type="ORF">CA12_27630</name>
</gene>
<dbReference type="Proteomes" id="UP000318741">
    <property type="component" value="Chromosome"/>
</dbReference>
<name>A0A517PBA5_9PLAN</name>
<dbReference type="KEGG" id="acaf:CA12_27630"/>